<organism evidence="2 3">
    <name type="scientific">Youngiibacter fragilis 232.1</name>
    <dbReference type="NCBI Taxonomy" id="994573"/>
    <lineage>
        <taxon>Bacteria</taxon>
        <taxon>Bacillati</taxon>
        <taxon>Bacillota</taxon>
        <taxon>Clostridia</taxon>
        <taxon>Eubacteriales</taxon>
        <taxon>Clostridiaceae</taxon>
        <taxon>Youngiibacter</taxon>
    </lineage>
</organism>
<dbReference type="PANTHER" id="PTHR34215:SF1">
    <property type="entry name" value="YLXR DOMAIN-CONTAINING PROTEIN"/>
    <property type="match status" value="1"/>
</dbReference>
<evidence type="ECO:0000259" key="1">
    <source>
        <dbReference type="Pfam" id="PF04296"/>
    </source>
</evidence>
<evidence type="ECO:0000313" key="2">
    <source>
        <dbReference type="EMBL" id="ETA81990.1"/>
    </source>
</evidence>
<dbReference type="EMBL" id="AXUN02000046">
    <property type="protein sequence ID" value="ETA81990.1"/>
    <property type="molecule type" value="Genomic_DNA"/>
</dbReference>
<keyword evidence="3" id="KW-1185">Reference proteome</keyword>
<proteinExistence type="predicted"/>
<dbReference type="PANTHER" id="PTHR34215">
    <property type="entry name" value="BLL0784 PROTEIN"/>
    <property type="match status" value="1"/>
</dbReference>
<gene>
    <name evidence="2" type="ORF">T472_0203255</name>
</gene>
<dbReference type="CDD" id="cd00279">
    <property type="entry name" value="YlxR"/>
    <property type="match status" value="1"/>
</dbReference>
<dbReference type="InterPro" id="IPR035931">
    <property type="entry name" value="YlxR-like_sf"/>
</dbReference>
<dbReference type="RefSeq" id="WP_023387882.1">
    <property type="nucleotide sequence ID" value="NZ_AXUN02000046.1"/>
</dbReference>
<dbReference type="InterPro" id="IPR007393">
    <property type="entry name" value="YlxR_dom"/>
</dbReference>
<dbReference type="Gene3D" id="3.30.1230.10">
    <property type="entry name" value="YlxR-like"/>
    <property type="match status" value="1"/>
</dbReference>
<reference evidence="2 3" key="1">
    <citation type="journal article" date="2014" name="Genome Announc.">
        <title>Genome Sequence of Youngiibacter fragilis, the Type Strain of the Genus Youngiibacter.</title>
        <authorList>
            <person name="Wawrik C.B."/>
            <person name="Callaghan A.V."/>
            <person name="Stamps B.W."/>
            <person name="Wawrik B."/>
        </authorList>
    </citation>
    <scope>NUCLEOTIDE SEQUENCE [LARGE SCALE GENOMIC DNA]</scope>
    <source>
        <strain evidence="2 3">232.1</strain>
    </source>
</reference>
<dbReference type="AlphaFoldDB" id="V7I6Z8"/>
<dbReference type="Pfam" id="PF04296">
    <property type="entry name" value="YlxR"/>
    <property type="match status" value="1"/>
</dbReference>
<dbReference type="STRING" id="994573.T472_0203255"/>
<feature type="domain" description="YlxR" evidence="1">
    <location>
        <begin position="9"/>
        <end position="82"/>
    </location>
</feature>
<dbReference type="PATRIC" id="fig|994573.3.peg.613"/>
<dbReference type="OrthoDB" id="9813251at2"/>
<dbReference type="Proteomes" id="UP000017747">
    <property type="component" value="Unassembled WGS sequence"/>
</dbReference>
<name>V7I6Z8_9CLOT</name>
<evidence type="ECO:0000313" key="3">
    <source>
        <dbReference type="Proteomes" id="UP000017747"/>
    </source>
</evidence>
<accession>V7I6Z8</accession>
<dbReference type="InterPro" id="IPR037465">
    <property type="entry name" value="YlxR"/>
</dbReference>
<sequence>MKTKKVPMRMCTGCMEMKPKKDLIRVVRSSEGEISIDMKGKKPGRGAYVCRDEACLKLAFKSKRLSKNLEAEISEEIFAALNEAIKGE</sequence>
<comment type="caution">
    <text evidence="2">The sequence shown here is derived from an EMBL/GenBank/DDBJ whole genome shotgun (WGS) entry which is preliminary data.</text>
</comment>
<protein>
    <recommendedName>
        <fullName evidence="1">YlxR domain-containing protein</fullName>
    </recommendedName>
</protein>
<dbReference type="eggNOG" id="COG2740">
    <property type="taxonomic scope" value="Bacteria"/>
</dbReference>
<dbReference type="NCBIfam" id="NF047356">
    <property type="entry name" value="RNA_bind_RnpM"/>
    <property type="match status" value="1"/>
</dbReference>
<dbReference type="SUPFAM" id="SSF64376">
    <property type="entry name" value="YlxR-like"/>
    <property type="match status" value="1"/>
</dbReference>